<dbReference type="Gene3D" id="3.30.750.24">
    <property type="entry name" value="STAS domain"/>
    <property type="match status" value="1"/>
</dbReference>
<dbReference type="InterPro" id="IPR036513">
    <property type="entry name" value="STAS_dom_sf"/>
</dbReference>
<evidence type="ECO:0000313" key="3">
    <source>
        <dbReference type="Proteomes" id="UP000002019"/>
    </source>
</evidence>
<dbReference type="eggNOG" id="COG1366">
    <property type="taxonomic scope" value="Bacteria"/>
</dbReference>
<reference evidence="2 3" key="1">
    <citation type="journal article" date="2008" name="J. Bacteriol.">
        <title>'Candidatus Cloacamonas acidaminovorans': genome sequence reconstruction provides a first glimpse of a new bacterial division.</title>
        <authorList>
            <person name="Pelletier E."/>
            <person name="Kreimeyer A."/>
            <person name="Bocs S."/>
            <person name="Rouy Z."/>
            <person name="Gyapay G."/>
            <person name="Chouari R."/>
            <person name="Riviere D."/>
            <person name="Ganesan A."/>
            <person name="Daegelen P."/>
            <person name="Sghir A."/>
            <person name="Cohen G.N."/>
            <person name="Medigue C."/>
            <person name="Weissenbach J."/>
            <person name="Le Paslier D."/>
        </authorList>
    </citation>
    <scope>NUCLEOTIDE SEQUENCE [LARGE SCALE GENOMIC DNA]</scope>
    <source>
        <strain evidence="3">Evry</strain>
    </source>
</reference>
<dbReference type="PROSITE" id="PS50801">
    <property type="entry name" value="STAS"/>
    <property type="match status" value="1"/>
</dbReference>
<sequence>MNIELSLDGKVAKMKIDGILNSKNAYLLQEKLTEVLNSDATLLELDLLDCRNISSTGIGKILLFYKDFITKGGEIEVVRSSNSVYELFSMLKLNQLFTVNLG</sequence>
<dbReference type="EMBL" id="CU466930">
    <property type="protein sequence ID" value="CAO81456.1"/>
    <property type="molecule type" value="Genomic_DNA"/>
</dbReference>
<feature type="domain" description="STAS" evidence="1">
    <location>
        <begin position="1"/>
        <end position="102"/>
    </location>
</feature>
<accession>B0VG01</accession>
<evidence type="ECO:0000313" key="2">
    <source>
        <dbReference type="EMBL" id="CAO81456.1"/>
    </source>
</evidence>
<dbReference type="SUPFAM" id="SSF52091">
    <property type="entry name" value="SpoIIaa-like"/>
    <property type="match status" value="1"/>
</dbReference>
<dbReference type="InterPro" id="IPR002645">
    <property type="entry name" value="STAS_dom"/>
</dbReference>
<dbReference type="OrthoDB" id="5517344at2"/>
<dbReference type="Proteomes" id="UP000002019">
    <property type="component" value="Chromosome"/>
</dbReference>
<evidence type="ECO:0000259" key="1">
    <source>
        <dbReference type="PROSITE" id="PS50801"/>
    </source>
</evidence>
<proteinExistence type="predicted"/>
<dbReference type="KEGG" id="caci:CLOAM1618"/>
<dbReference type="STRING" id="459349.CLOAM1618"/>
<dbReference type="RefSeq" id="WP_015425314.1">
    <property type="nucleotide sequence ID" value="NC_020449.1"/>
</dbReference>
<dbReference type="HOGENOM" id="CLU_115403_9_4_0"/>
<dbReference type="Pfam" id="PF01740">
    <property type="entry name" value="STAS"/>
    <property type="match status" value="1"/>
</dbReference>
<dbReference type="CDD" id="cd07043">
    <property type="entry name" value="STAS_anti-anti-sigma_factors"/>
    <property type="match status" value="1"/>
</dbReference>
<dbReference type="AlphaFoldDB" id="B0VG01"/>
<dbReference type="PANTHER" id="PTHR33495">
    <property type="entry name" value="ANTI-SIGMA FACTOR ANTAGONIST TM_1081-RELATED-RELATED"/>
    <property type="match status" value="1"/>
</dbReference>
<protein>
    <recommendedName>
        <fullName evidence="1">STAS domain-containing protein</fullName>
    </recommendedName>
</protein>
<name>B0VG01_CLOAI</name>
<keyword evidence="3" id="KW-1185">Reference proteome</keyword>
<dbReference type="GO" id="GO:0043856">
    <property type="term" value="F:anti-sigma factor antagonist activity"/>
    <property type="evidence" value="ECO:0007669"/>
    <property type="project" value="TreeGrafter"/>
</dbReference>
<organism evidence="2 3">
    <name type="scientific">Cloacimonas acidaminovorans (strain Evry)</name>
    <dbReference type="NCBI Taxonomy" id="459349"/>
    <lineage>
        <taxon>Bacteria</taxon>
        <taxon>Pseudomonadati</taxon>
        <taxon>Candidatus Cloacimonadota</taxon>
        <taxon>Candidatus Cloacimonadia</taxon>
        <taxon>Candidatus Cloacimonadales</taxon>
        <taxon>Candidatus Cloacimonadaceae</taxon>
        <taxon>Candidatus Cloacimonas</taxon>
    </lineage>
</organism>
<gene>
    <name evidence="2" type="ordered locus">CLOAM1618</name>
</gene>